<dbReference type="PANTHER" id="PTHR24201:SF14">
    <property type="entry name" value="CYCLIN-DEPENDENT KINASE 4 INHIBITOR C-LIKE"/>
    <property type="match status" value="1"/>
</dbReference>
<reference evidence="5 6" key="1">
    <citation type="journal article" name="Sci. Rep.">
        <title>Genome-scale phylogenetic analyses confirm Olpidium as the closest living zoosporic fungus to the non-flagellated, terrestrial fungi.</title>
        <authorList>
            <person name="Chang Y."/>
            <person name="Rochon D."/>
            <person name="Sekimoto S."/>
            <person name="Wang Y."/>
            <person name="Chovatia M."/>
            <person name="Sandor L."/>
            <person name="Salamov A."/>
            <person name="Grigoriev I.V."/>
            <person name="Stajich J.E."/>
            <person name="Spatafora J.W."/>
        </authorList>
    </citation>
    <scope>NUCLEOTIDE SEQUENCE [LARGE SCALE GENOMIC DNA]</scope>
    <source>
        <strain evidence="5">S191</strain>
    </source>
</reference>
<keyword evidence="6" id="KW-1185">Reference proteome</keyword>
<evidence type="ECO:0000256" key="3">
    <source>
        <dbReference type="PROSITE-ProRule" id="PRU00023"/>
    </source>
</evidence>
<evidence type="ECO:0000256" key="4">
    <source>
        <dbReference type="SAM" id="MobiDB-lite"/>
    </source>
</evidence>
<evidence type="ECO:0000256" key="2">
    <source>
        <dbReference type="ARBA" id="ARBA00023043"/>
    </source>
</evidence>
<feature type="non-terminal residue" evidence="5">
    <location>
        <position position="312"/>
    </location>
</feature>
<feature type="region of interest" description="Disordered" evidence="4">
    <location>
        <begin position="18"/>
        <end position="67"/>
    </location>
</feature>
<dbReference type="PANTHER" id="PTHR24201">
    <property type="entry name" value="ANK_REP_REGION DOMAIN-CONTAINING PROTEIN"/>
    <property type="match status" value="1"/>
</dbReference>
<dbReference type="GO" id="GO:0005634">
    <property type="term" value="C:nucleus"/>
    <property type="evidence" value="ECO:0007669"/>
    <property type="project" value="TreeGrafter"/>
</dbReference>
<dbReference type="Gene3D" id="1.25.40.20">
    <property type="entry name" value="Ankyrin repeat-containing domain"/>
    <property type="match status" value="1"/>
</dbReference>
<dbReference type="Pfam" id="PF00023">
    <property type="entry name" value="Ank"/>
    <property type="match status" value="1"/>
</dbReference>
<organism evidence="5 6">
    <name type="scientific">Olpidium bornovanus</name>
    <dbReference type="NCBI Taxonomy" id="278681"/>
    <lineage>
        <taxon>Eukaryota</taxon>
        <taxon>Fungi</taxon>
        <taxon>Fungi incertae sedis</taxon>
        <taxon>Olpidiomycota</taxon>
        <taxon>Olpidiomycotina</taxon>
        <taxon>Olpidiomycetes</taxon>
        <taxon>Olpidiales</taxon>
        <taxon>Olpidiaceae</taxon>
        <taxon>Olpidium</taxon>
    </lineage>
</organism>
<dbReference type="SMART" id="SM00248">
    <property type="entry name" value="ANK"/>
    <property type="match status" value="2"/>
</dbReference>
<gene>
    <name evidence="5" type="ORF">BJ554DRAFT_8193</name>
</gene>
<dbReference type="OrthoDB" id="426293at2759"/>
<evidence type="ECO:0000313" key="5">
    <source>
        <dbReference type="EMBL" id="KAG5459838.1"/>
    </source>
</evidence>
<keyword evidence="1" id="KW-0677">Repeat</keyword>
<feature type="repeat" description="ANK" evidence="3">
    <location>
        <begin position="173"/>
        <end position="205"/>
    </location>
</feature>
<dbReference type="SUPFAM" id="SSF48403">
    <property type="entry name" value="Ankyrin repeat"/>
    <property type="match status" value="1"/>
</dbReference>
<dbReference type="AlphaFoldDB" id="A0A8H7ZUE0"/>
<protein>
    <submittedName>
        <fullName evidence="5">Ankyrin repeat-containing domain protein</fullName>
    </submittedName>
</protein>
<dbReference type="InterPro" id="IPR036770">
    <property type="entry name" value="Ankyrin_rpt-contain_sf"/>
</dbReference>
<evidence type="ECO:0000313" key="6">
    <source>
        <dbReference type="Proteomes" id="UP000673691"/>
    </source>
</evidence>
<name>A0A8H7ZUE0_9FUNG</name>
<dbReference type="InterPro" id="IPR002110">
    <property type="entry name" value="Ankyrin_rpt"/>
</dbReference>
<accession>A0A8H7ZUE0</accession>
<keyword evidence="2 3" id="KW-0040">ANK repeat</keyword>
<dbReference type="PROSITE" id="PS50297">
    <property type="entry name" value="ANK_REP_REGION"/>
    <property type="match status" value="1"/>
</dbReference>
<comment type="caution">
    <text evidence="5">The sequence shown here is derived from an EMBL/GenBank/DDBJ whole genome shotgun (WGS) entry which is preliminary data.</text>
</comment>
<dbReference type="InterPro" id="IPR050776">
    <property type="entry name" value="Ank_Repeat/CDKN_Inhibitor"/>
</dbReference>
<dbReference type="PROSITE" id="PS50088">
    <property type="entry name" value="ANK_REPEAT"/>
    <property type="match status" value="1"/>
</dbReference>
<dbReference type="EMBL" id="JAEFCI010006214">
    <property type="protein sequence ID" value="KAG5459838.1"/>
    <property type="molecule type" value="Genomic_DNA"/>
</dbReference>
<dbReference type="Proteomes" id="UP000673691">
    <property type="component" value="Unassembled WGS sequence"/>
</dbReference>
<sequence>MLAADLPDLLLSAADPAAAADNGAAPPRLPLRGEPVSLSRKLGYDPPPVPPPADDRGGVVGFPAPLGPPVVSPPPSSSMLSAPLEPADAEFLALLSSNAASATGPVGELDVLFDESVDEAELARREDIPVDGRIERLRCILSRAVGNGDARRVERILNQVPREFIDLNAKDEEGSAPLIYAACFGHMEVAFLLLEAGADPDIQDKCESRRAARVTFGRRPPVPELWAAKNNHYAFARMLVEYGAKTSTKTAKGRTAMDFARHSDLRLAELFTGNIGRSDPASQGDRPTFDDLEFYSSGGVDEEAFQSERNFM</sequence>
<proteinExistence type="predicted"/>
<evidence type="ECO:0000256" key="1">
    <source>
        <dbReference type="ARBA" id="ARBA00022737"/>
    </source>
</evidence>